<keyword evidence="4 6" id="KW-0720">Serine protease</keyword>
<dbReference type="CDD" id="cd00190">
    <property type="entry name" value="Tryp_SPc"/>
    <property type="match status" value="1"/>
</dbReference>
<keyword evidence="6" id="KW-0378">Hydrolase</keyword>
<dbReference type="PROSITE" id="PS00135">
    <property type="entry name" value="TRYPSIN_SER"/>
    <property type="match status" value="1"/>
</dbReference>
<dbReference type="GO" id="GO:0004252">
    <property type="term" value="F:serine-type endopeptidase activity"/>
    <property type="evidence" value="ECO:0007669"/>
    <property type="project" value="InterPro"/>
</dbReference>
<feature type="signal peptide" evidence="7">
    <location>
        <begin position="1"/>
        <end position="18"/>
    </location>
</feature>
<name>A0A226DTM2_FOLCA</name>
<dbReference type="InterPro" id="IPR001254">
    <property type="entry name" value="Trypsin_dom"/>
</dbReference>
<keyword evidence="10" id="KW-1185">Reference proteome</keyword>
<keyword evidence="7" id="KW-0732">Signal</keyword>
<dbReference type="GO" id="GO:0005576">
    <property type="term" value="C:extracellular region"/>
    <property type="evidence" value="ECO:0007669"/>
    <property type="project" value="UniProtKB-SubCell"/>
</dbReference>
<evidence type="ECO:0000313" key="10">
    <source>
        <dbReference type="Proteomes" id="UP000198287"/>
    </source>
</evidence>
<dbReference type="InterPro" id="IPR043504">
    <property type="entry name" value="Peptidase_S1_PA_chymotrypsin"/>
</dbReference>
<keyword evidence="5" id="KW-1015">Disulfide bond</keyword>
<protein>
    <submittedName>
        <fullName evidence="9">Trypsin-1</fullName>
    </submittedName>
</protein>
<keyword evidence="2" id="KW-0964">Secreted</keyword>
<dbReference type="PROSITE" id="PS00134">
    <property type="entry name" value="TRYPSIN_HIS"/>
    <property type="match status" value="1"/>
</dbReference>
<dbReference type="GO" id="GO:0016485">
    <property type="term" value="P:protein processing"/>
    <property type="evidence" value="ECO:0007669"/>
    <property type="project" value="UniProtKB-ARBA"/>
</dbReference>
<evidence type="ECO:0000256" key="4">
    <source>
        <dbReference type="ARBA" id="ARBA00022825"/>
    </source>
</evidence>
<dbReference type="InterPro" id="IPR033116">
    <property type="entry name" value="TRYPSIN_SER"/>
</dbReference>
<evidence type="ECO:0000256" key="6">
    <source>
        <dbReference type="RuleBase" id="RU363034"/>
    </source>
</evidence>
<evidence type="ECO:0000259" key="8">
    <source>
        <dbReference type="PROSITE" id="PS50240"/>
    </source>
</evidence>
<comment type="subcellular location">
    <subcellularLocation>
        <location evidence="1">Secreted</location>
    </subcellularLocation>
</comment>
<evidence type="ECO:0000256" key="5">
    <source>
        <dbReference type="ARBA" id="ARBA00023157"/>
    </source>
</evidence>
<dbReference type="SMART" id="SM00020">
    <property type="entry name" value="Tryp_SPc"/>
    <property type="match status" value="1"/>
</dbReference>
<dbReference type="Gene3D" id="2.40.10.10">
    <property type="entry name" value="Trypsin-like serine proteases"/>
    <property type="match status" value="2"/>
</dbReference>
<feature type="domain" description="Peptidase S1" evidence="8">
    <location>
        <begin position="32"/>
        <end position="262"/>
    </location>
</feature>
<dbReference type="EMBL" id="LNIX01000011">
    <property type="protein sequence ID" value="OXA48832.1"/>
    <property type="molecule type" value="Genomic_DNA"/>
</dbReference>
<reference evidence="9 10" key="1">
    <citation type="submission" date="2015-12" db="EMBL/GenBank/DDBJ databases">
        <title>The genome of Folsomia candida.</title>
        <authorList>
            <person name="Faddeeva A."/>
            <person name="Derks M.F."/>
            <person name="Anvar Y."/>
            <person name="Smit S."/>
            <person name="Van Straalen N."/>
            <person name="Roelofs D."/>
        </authorList>
    </citation>
    <scope>NUCLEOTIDE SEQUENCE [LARGE SCALE GENOMIC DNA]</scope>
    <source>
        <strain evidence="9 10">VU population</strain>
        <tissue evidence="9">Whole body</tissue>
    </source>
</reference>
<dbReference type="STRING" id="158441.A0A226DTM2"/>
<dbReference type="Proteomes" id="UP000198287">
    <property type="component" value="Unassembled WGS sequence"/>
</dbReference>
<evidence type="ECO:0000256" key="1">
    <source>
        <dbReference type="ARBA" id="ARBA00004613"/>
    </source>
</evidence>
<dbReference type="PANTHER" id="PTHR24252">
    <property type="entry name" value="ACROSIN-RELATED"/>
    <property type="match status" value="1"/>
</dbReference>
<dbReference type="OrthoDB" id="10059102at2759"/>
<dbReference type="InterPro" id="IPR001314">
    <property type="entry name" value="Peptidase_S1A"/>
</dbReference>
<sequence length="264" mass="28249">MTKSTILFVLLLVTWVTCLPRTSRRVPGGGRIIGGEDAIEGQFPYQLTLIRYGSHVCGASIINQNIAVTAAHCVDGGAPSNLRVIAGKLHRLITGSHEQARNVERITVHESYDDSTYANDIALLHLEVARPFIFDDFVSPIPLPVQGQETTGLITVSGWGVTVEGSIQLANILQFVQLPVINDTTCQVMYPEEIVEESMLCAGFPEGGRDSCQGDSGGPLVSVEGGYLAGLVSWGYGCALPGRPGVNTEVAHFVDWILANSGQT</sequence>
<comment type="caution">
    <text evidence="9">The sequence shown here is derived from an EMBL/GenBank/DDBJ whole genome shotgun (WGS) entry which is preliminary data.</text>
</comment>
<accession>A0A226DTM2</accession>
<dbReference type="PROSITE" id="PS50240">
    <property type="entry name" value="TRYPSIN_DOM"/>
    <property type="match status" value="1"/>
</dbReference>
<evidence type="ECO:0000313" key="9">
    <source>
        <dbReference type="EMBL" id="OXA48832.1"/>
    </source>
</evidence>
<gene>
    <name evidence="9" type="ORF">Fcan01_16503</name>
</gene>
<organism evidence="9 10">
    <name type="scientific">Folsomia candida</name>
    <name type="common">Springtail</name>
    <dbReference type="NCBI Taxonomy" id="158441"/>
    <lineage>
        <taxon>Eukaryota</taxon>
        <taxon>Metazoa</taxon>
        <taxon>Ecdysozoa</taxon>
        <taxon>Arthropoda</taxon>
        <taxon>Hexapoda</taxon>
        <taxon>Collembola</taxon>
        <taxon>Entomobryomorpha</taxon>
        <taxon>Isotomoidea</taxon>
        <taxon>Isotomidae</taxon>
        <taxon>Proisotominae</taxon>
        <taxon>Folsomia</taxon>
    </lineage>
</organism>
<dbReference type="OMA" id="LHEGWDY"/>
<dbReference type="PANTHER" id="PTHR24252:SF18">
    <property type="entry name" value="OVOCHYMASE 1"/>
    <property type="match status" value="1"/>
</dbReference>
<keyword evidence="3 6" id="KW-0645">Protease</keyword>
<evidence type="ECO:0000256" key="7">
    <source>
        <dbReference type="SAM" id="SignalP"/>
    </source>
</evidence>
<feature type="chain" id="PRO_5013370762" evidence="7">
    <location>
        <begin position="19"/>
        <end position="264"/>
    </location>
</feature>
<evidence type="ECO:0000256" key="2">
    <source>
        <dbReference type="ARBA" id="ARBA00022525"/>
    </source>
</evidence>
<proteinExistence type="predicted"/>
<dbReference type="AlphaFoldDB" id="A0A226DTM2"/>
<dbReference type="InterPro" id="IPR018114">
    <property type="entry name" value="TRYPSIN_HIS"/>
</dbReference>
<evidence type="ECO:0000256" key="3">
    <source>
        <dbReference type="ARBA" id="ARBA00022670"/>
    </source>
</evidence>
<dbReference type="SUPFAM" id="SSF50494">
    <property type="entry name" value="Trypsin-like serine proteases"/>
    <property type="match status" value="1"/>
</dbReference>
<dbReference type="Pfam" id="PF00089">
    <property type="entry name" value="Trypsin"/>
    <property type="match status" value="1"/>
</dbReference>
<dbReference type="InterPro" id="IPR009003">
    <property type="entry name" value="Peptidase_S1_PA"/>
</dbReference>
<dbReference type="FunFam" id="2.40.10.10:FF:000047">
    <property type="entry name" value="Trypsin eta"/>
    <property type="match status" value="1"/>
</dbReference>
<dbReference type="PRINTS" id="PR00722">
    <property type="entry name" value="CHYMOTRYPSIN"/>
</dbReference>